<dbReference type="AlphaFoldDB" id="A0AAF0T6S7"/>
<proteinExistence type="predicted"/>
<dbReference type="Proteomes" id="UP001234989">
    <property type="component" value="Chromosome 1"/>
</dbReference>
<gene>
    <name evidence="1" type="ORF">MTR67_003337</name>
</gene>
<reference evidence="1" key="1">
    <citation type="submission" date="2023-08" db="EMBL/GenBank/DDBJ databases">
        <title>A de novo genome assembly of Solanum verrucosum Schlechtendal, a Mexican diploid species geographically isolated from the other diploid A-genome species in potato relatives.</title>
        <authorList>
            <person name="Hosaka K."/>
        </authorList>
    </citation>
    <scope>NUCLEOTIDE SEQUENCE</scope>
    <source>
        <tissue evidence="1">Young leaves</tissue>
    </source>
</reference>
<organism evidence="1 2">
    <name type="scientific">Solanum verrucosum</name>
    <dbReference type="NCBI Taxonomy" id="315347"/>
    <lineage>
        <taxon>Eukaryota</taxon>
        <taxon>Viridiplantae</taxon>
        <taxon>Streptophyta</taxon>
        <taxon>Embryophyta</taxon>
        <taxon>Tracheophyta</taxon>
        <taxon>Spermatophyta</taxon>
        <taxon>Magnoliopsida</taxon>
        <taxon>eudicotyledons</taxon>
        <taxon>Gunneridae</taxon>
        <taxon>Pentapetalae</taxon>
        <taxon>asterids</taxon>
        <taxon>lamiids</taxon>
        <taxon>Solanales</taxon>
        <taxon>Solanaceae</taxon>
        <taxon>Solanoideae</taxon>
        <taxon>Solaneae</taxon>
        <taxon>Solanum</taxon>
    </lineage>
</organism>
<dbReference type="EMBL" id="CP133612">
    <property type="protein sequence ID" value="WMV09952.1"/>
    <property type="molecule type" value="Genomic_DNA"/>
</dbReference>
<evidence type="ECO:0000313" key="1">
    <source>
        <dbReference type="EMBL" id="WMV09952.1"/>
    </source>
</evidence>
<keyword evidence="2" id="KW-1185">Reference proteome</keyword>
<name>A0AAF0T6S7_SOLVR</name>
<evidence type="ECO:0000313" key="2">
    <source>
        <dbReference type="Proteomes" id="UP001234989"/>
    </source>
</evidence>
<sequence>MRFGLGTTNGSRVLALSKV</sequence>
<protein>
    <submittedName>
        <fullName evidence="1">Uncharacterized protein</fullName>
    </submittedName>
</protein>
<accession>A0AAF0T6S7</accession>